<gene>
    <name evidence="7" type="ORF">Cob_v003434</name>
</gene>
<name>A0A484G2N8_COLOR</name>
<dbReference type="InterPro" id="IPR007269">
    <property type="entry name" value="ICMT_MeTrfase"/>
</dbReference>
<keyword evidence="8" id="KW-1185">Reference proteome</keyword>
<dbReference type="OrthoDB" id="422086at2759"/>
<dbReference type="Gene3D" id="1.20.120.1630">
    <property type="match status" value="1"/>
</dbReference>
<dbReference type="EMBL" id="AMCV02000005">
    <property type="protein sequence ID" value="TDZ23925.1"/>
    <property type="molecule type" value="Genomic_DNA"/>
</dbReference>
<feature type="signal peptide" evidence="6">
    <location>
        <begin position="1"/>
        <end position="22"/>
    </location>
</feature>
<feature type="chain" id="PRO_5019791633" description="Protein-S-isoprenylcysteine O-methyltransferase" evidence="6">
    <location>
        <begin position="23"/>
        <end position="580"/>
    </location>
</feature>
<accession>A0A484G2N8</accession>
<keyword evidence="6" id="KW-0732">Signal</keyword>
<dbReference type="GO" id="GO:0032259">
    <property type="term" value="P:methylation"/>
    <property type="evidence" value="ECO:0007669"/>
    <property type="project" value="UniProtKB-KW"/>
</dbReference>
<organism evidence="7 8">
    <name type="scientific">Colletotrichum orbiculare (strain 104-T / ATCC 96160 / CBS 514.97 / LARS 414 / MAFF 240422)</name>
    <name type="common">Cucumber anthracnose fungus</name>
    <name type="synonym">Colletotrichum lagenarium</name>
    <dbReference type="NCBI Taxonomy" id="1213857"/>
    <lineage>
        <taxon>Eukaryota</taxon>
        <taxon>Fungi</taxon>
        <taxon>Dikarya</taxon>
        <taxon>Ascomycota</taxon>
        <taxon>Pezizomycotina</taxon>
        <taxon>Sordariomycetes</taxon>
        <taxon>Hypocreomycetidae</taxon>
        <taxon>Glomerellales</taxon>
        <taxon>Glomerellaceae</taxon>
        <taxon>Colletotrichum</taxon>
        <taxon>Colletotrichum orbiculare species complex</taxon>
    </lineage>
</organism>
<reference evidence="8" key="2">
    <citation type="journal article" date="2019" name="Mol. Plant Microbe Interact.">
        <title>Genome sequence resources for four phytopathogenic fungi from the Colletotrichum orbiculare species complex.</title>
        <authorList>
            <person name="Gan P."/>
            <person name="Tsushima A."/>
            <person name="Narusaka M."/>
            <person name="Narusaka Y."/>
            <person name="Takano Y."/>
            <person name="Kubo Y."/>
            <person name="Shirasu K."/>
        </authorList>
    </citation>
    <scope>GENOME REANNOTATION</scope>
    <source>
        <strain evidence="8">104-T / ATCC 96160 / CBS 514.97 / LARS 414 / MAFF 240422</strain>
    </source>
</reference>
<dbReference type="Proteomes" id="UP000014480">
    <property type="component" value="Unassembled WGS sequence"/>
</dbReference>
<evidence type="ECO:0000256" key="3">
    <source>
        <dbReference type="ARBA" id="ARBA00022989"/>
    </source>
</evidence>
<dbReference type="STRING" id="1213857.A0A484G2N8"/>
<reference evidence="8" key="1">
    <citation type="journal article" date="2013" name="New Phytol.">
        <title>Comparative genomic and transcriptomic analyses reveal the hemibiotrophic stage shift of Colletotrichum fungi.</title>
        <authorList>
            <person name="Gan P."/>
            <person name="Ikeda K."/>
            <person name="Irieda H."/>
            <person name="Narusaka M."/>
            <person name="O'Connell R.J."/>
            <person name="Narusaka Y."/>
            <person name="Takano Y."/>
            <person name="Kubo Y."/>
            <person name="Shirasu K."/>
        </authorList>
    </citation>
    <scope>NUCLEOTIDE SEQUENCE [LARGE SCALE GENOMIC DNA]</scope>
    <source>
        <strain evidence="8">104-T / ATCC 96160 / CBS 514.97 / LARS 414 / MAFF 240422</strain>
    </source>
</reference>
<dbReference type="AlphaFoldDB" id="A0A484G2N8"/>
<dbReference type="PANTHER" id="PTHR12714">
    <property type="entry name" value="PROTEIN-S ISOPRENYLCYSTEINE O-METHYLTRANSFERASE"/>
    <property type="match status" value="1"/>
</dbReference>
<keyword evidence="2 5" id="KW-0812">Transmembrane</keyword>
<keyword evidence="5" id="KW-0949">S-adenosyl-L-methionine</keyword>
<keyword evidence="4 5" id="KW-0472">Membrane</keyword>
<evidence type="ECO:0000256" key="4">
    <source>
        <dbReference type="ARBA" id="ARBA00023136"/>
    </source>
</evidence>
<keyword evidence="3 5" id="KW-1133">Transmembrane helix</keyword>
<evidence type="ECO:0000256" key="1">
    <source>
        <dbReference type="ARBA" id="ARBA00004141"/>
    </source>
</evidence>
<feature type="transmembrane region" description="Helical" evidence="5">
    <location>
        <begin position="99"/>
        <end position="120"/>
    </location>
</feature>
<evidence type="ECO:0000256" key="6">
    <source>
        <dbReference type="SAM" id="SignalP"/>
    </source>
</evidence>
<dbReference type="EC" id="2.1.1.100" evidence="5"/>
<comment type="subcellular location">
    <subcellularLocation>
        <location evidence="5">Endoplasmic reticulum membrane</location>
        <topology evidence="5">Multi-pass membrane protein</topology>
    </subcellularLocation>
    <subcellularLocation>
        <location evidence="1">Membrane</location>
        <topology evidence="1">Multi-pass membrane protein</topology>
    </subcellularLocation>
</comment>
<dbReference type="PANTHER" id="PTHR12714:SF9">
    <property type="entry name" value="PROTEIN-S-ISOPRENYLCYSTEINE O-METHYLTRANSFERASE"/>
    <property type="match status" value="1"/>
</dbReference>
<comment type="catalytic activity">
    <reaction evidence="5">
        <text>[protein]-C-terminal S-[(2E,6E)-farnesyl]-L-cysteine + S-adenosyl-L-methionine = [protein]-C-terminal S-[(2E,6E)-farnesyl]-L-cysteine methyl ester + S-adenosyl-L-homocysteine</text>
        <dbReference type="Rhea" id="RHEA:21672"/>
        <dbReference type="Rhea" id="RHEA-COMP:12125"/>
        <dbReference type="Rhea" id="RHEA-COMP:12126"/>
        <dbReference type="ChEBI" id="CHEBI:57856"/>
        <dbReference type="ChEBI" id="CHEBI:59789"/>
        <dbReference type="ChEBI" id="CHEBI:90510"/>
        <dbReference type="ChEBI" id="CHEBI:90511"/>
        <dbReference type="EC" id="2.1.1.100"/>
    </reaction>
</comment>
<comment type="caution">
    <text evidence="7">The sequence shown here is derived from an EMBL/GenBank/DDBJ whole genome shotgun (WGS) entry which is preliminary data.</text>
</comment>
<evidence type="ECO:0000313" key="7">
    <source>
        <dbReference type="EMBL" id="TDZ23925.1"/>
    </source>
</evidence>
<keyword evidence="5" id="KW-0489">Methyltransferase</keyword>
<keyword evidence="5" id="KW-0808">Transferase</keyword>
<dbReference type="GO" id="GO:0005789">
    <property type="term" value="C:endoplasmic reticulum membrane"/>
    <property type="evidence" value="ECO:0007669"/>
    <property type="project" value="UniProtKB-SubCell"/>
</dbReference>
<feature type="transmembrane region" description="Helical" evidence="5">
    <location>
        <begin position="194"/>
        <end position="212"/>
    </location>
</feature>
<protein>
    <recommendedName>
        <fullName evidence="5">Protein-S-isoprenylcysteine O-methyltransferase</fullName>
        <ecNumber evidence="5">2.1.1.100</ecNumber>
    </recommendedName>
</protein>
<dbReference type="Pfam" id="PF04140">
    <property type="entry name" value="ICMT"/>
    <property type="match status" value="1"/>
</dbReference>
<comment type="similarity">
    <text evidence="5">Belongs to the class VI-like SAM-binding methyltransferase superfamily. Isoprenylcysteine carboxyl methyltransferase family.</text>
</comment>
<sequence length="580" mass="64638">MSVPQVSLALAYLLSTVGTYMALTPPNPTPSAKDKKDANAPAIQDSIRLLNFTHNHINKAVIAPLAILSLHAAALAYTFPDVPPSILRHGSENGLNQSLYRWSIATIIPLSLILFVGVPLRLVPFRSLGKNFTFNLTKPDGLKTTGIYAWVQHPSYTGVVTLVLSNLMLYARCDGVIGCWTPHDMHQTLRKVELASLAVGGCVFFTAVWTRVTEEEEMLRREFGEKWERWHAKTARQGASSMTEKLKTATLQEWSASKERLPQHLATQFRAAETRVLRFDVPHINYEYDIFTFFGESSLYSPTWLGPKQAGGELGSGEKSLASFPSYTLSFPPHPLIRPEPEQDNNDHCIAYPAWSGSIDIPSESEEGSEFSGSDDVAWKSVSRSKTAETQEAEGLEDVLRDRLGSNFVDNTTDLLLKLLADSFATLEELPNEGRLVLVDTLMLVHHFRTKDLKRKDLWGLMVEKAALAVLEALSLTDESDLWDAFTVLELSSMHSYFHTNAFQETQAGCPFLPPAMSSICLVCGRSAQQEIGNGKEEESSMDVLKLVCNQSGCEFEAEGRQSFRCLWKHKVDEGHWRRG</sequence>
<evidence type="ECO:0000256" key="5">
    <source>
        <dbReference type="RuleBase" id="RU362022"/>
    </source>
</evidence>
<comment type="caution">
    <text evidence="5">Lacks conserved residue(s) required for the propagation of feature annotation.</text>
</comment>
<dbReference type="GO" id="GO:0004671">
    <property type="term" value="F:protein C-terminal S-isoprenylcysteine carboxyl O-methyltransferase activity"/>
    <property type="evidence" value="ECO:0007669"/>
    <property type="project" value="UniProtKB-EC"/>
</dbReference>
<keyword evidence="5" id="KW-0256">Endoplasmic reticulum</keyword>
<evidence type="ECO:0000313" key="8">
    <source>
        <dbReference type="Proteomes" id="UP000014480"/>
    </source>
</evidence>
<evidence type="ECO:0000256" key="2">
    <source>
        <dbReference type="ARBA" id="ARBA00022692"/>
    </source>
</evidence>
<feature type="transmembrane region" description="Helical" evidence="5">
    <location>
        <begin position="60"/>
        <end position="79"/>
    </location>
</feature>
<proteinExistence type="inferred from homology"/>